<proteinExistence type="predicted"/>
<dbReference type="EMBL" id="FLQU01000553">
    <property type="protein sequence ID" value="SBS87205.1"/>
    <property type="molecule type" value="Genomic_DNA"/>
</dbReference>
<name>A0A1A8W5C4_PLAOA</name>
<evidence type="ECO:0000313" key="1">
    <source>
        <dbReference type="EMBL" id="SBS87205.1"/>
    </source>
</evidence>
<reference evidence="2" key="1">
    <citation type="submission" date="2016-05" db="EMBL/GenBank/DDBJ databases">
        <authorList>
            <person name="Naeem Raeece"/>
        </authorList>
    </citation>
    <scope>NUCLEOTIDE SEQUENCE [LARGE SCALE GENOMIC DNA]</scope>
</reference>
<sequence length="67" mass="7710">EIDIDMNISFKGNTTAKKKNNNQEILAKANKNSISLLNHFNVDKEYFSKKRNAIDSEKYGNINFNSK</sequence>
<dbReference type="AlphaFoldDB" id="A0A1A8W5C4"/>
<feature type="non-terminal residue" evidence="1">
    <location>
        <position position="1"/>
    </location>
</feature>
<organism evidence="1 2">
    <name type="scientific">Plasmodium ovale curtisi</name>
    <dbReference type="NCBI Taxonomy" id="864141"/>
    <lineage>
        <taxon>Eukaryota</taxon>
        <taxon>Sar</taxon>
        <taxon>Alveolata</taxon>
        <taxon>Apicomplexa</taxon>
        <taxon>Aconoidasida</taxon>
        <taxon>Haemosporida</taxon>
        <taxon>Plasmodiidae</taxon>
        <taxon>Plasmodium</taxon>
        <taxon>Plasmodium (Plasmodium)</taxon>
    </lineage>
</organism>
<gene>
    <name evidence="1" type="ORF">POVCU2_0041440</name>
</gene>
<protein>
    <submittedName>
        <fullName evidence="1">Uncharacterized protein</fullName>
    </submittedName>
</protein>
<accession>A0A1A8W5C4</accession>
<evidence type="ECO:0000313" key="2">
    <source>
        <dbReference type="Proteomes" id="UP000078560"/>
    </source>
</evidence>
<dbReference type="Proteomes" id="UP000078560">
    <property type="component" value="Unassembled WGS sequence"/>
</dbReference>